<keyword evidence="12" id="KW-1185">Reference proteome</keyword>
<dbReference type="EC" id="2.7.7.49" evidence="1"/>
<keyword evidence="3" id="KW-0548">Nucleotidyltransferase</keyword>
<dbReference type="PANTHER" id="PTHR34047">
    <property type="entry name" value="NUCLEAR INTRON MATURASE 1, MITOCHONDRIAL-RELATED"/>
    <property type="match status" value="1"/>
</dbReference>
<dbReference type="Proteomes" id="UP000274920">
    <property type="component" value="Unassembled WGS sequence"/>
</dbReference>
<evidence type="ECO:0000256" key="9">
    <source>
        <dbReference type="ARBA" id="ARBA00048173"/>
    </source>
</evidence>
<keyword evidence="7" id="KW-0051">Antiviral defense</keyword>
<protein>
    <recommendedName>
        <fullName evidence="1">RNA-directed DNA polymerase</fullName>
        <ecNumber evidence="1">2.7.7.49</ecNumber>
    </recommendedName>
</protein>
<dbReference type="RefSeq" id="WP_125126567.1">
    <property type="nucleotide sequence ID" value="NZ_RHJS01000002.1"/>
</dbReference>
<dbReference type="GO" id="GO:0003964">
    <property type="term" value="F:RNA-directed DNA polymerase activity"/>
    <property type="evidence" value="ECO:0007669"/>
    <property type="project" value="UniProtKB-KW"/>
</dbReference>
<name>A0A426DDH2_9FIRM</name>
<dbReference type="GO" id="GO:0003723">
    <property type="term" value="F:RNA binding"/>
    <property type="evidence" value="ECO:0007669"/>
    <property type="project" value="InterPro"/>
</dbReference>
<dbReference type="PANTHER" id="PTHR34047:SF7">
    <property type="entry name" value="RNA-DIRECTED DNA POLYMERASE"/>
    <property type="match status" value="1"/>
</dbReference>
<sequence>MGGKDLWKYCTQEQVRAALRSLRLLDGVHIREENYFSCLYAVSNHPEQHYHPASVPKKGGGVRRLLVPDPLLCRIQKNILRHVLAEFPISEYAAAYKPGTSIVENAEPHVGAKELLKLDIRHFFDSITFFQVYGQAFPSTCYPPAIRTMLANLCCCRDSLPQGAPTSPAVSNLVMKPFDEYMGNWCQERGIGYTRYCDDMTFSGEFDRREVQNKVRGFLAAYGFELNEQKTRVQKAHQRQTVTGIVVNEKPQVSRAYRRKLRAEIHYCSKYGVESHLQRRREGQAPEKERLMEADCVHFLQQLLGKINYVLQVNPEDTEFCRAKEIVKEMLAERASL</sequence>
<evidence type="ECO:0000259" key="10">
    <source>
        <dbReference type="PROSITE" id="PS50878"/>
    </source>
</evidence>
<evidence type="ECO:0000256" key="5">
    <source>
        <dbReference type="ARBA" id="ARBA00022842"/>
    </source>
</evidence>
<dbReference type="InterPro" id="IPR051083">
    <property type="entry name" value="GrpII_Intron_Splice-Mob/Def"/>
</dbReference>
<dbReference type="GO" id="GO:0051607">
    <property type="term" value="P:defense response to virus"/>
    <property type="evidence" value="ECO:0007669"/>
    <property type="project" value="UniProtKB-KW"/>
</dbReference>
<reference evidence="11" key="1">
    <citation type="submission" date="2018-10" db="EMBL/GenBank/DDBJ databases">
        <title>Schaedlerella arabinophila gen. nov. sp. nov., isolated from the mouse intestinal tract and comparative analysis with the genome of the closely related altered Schaedler flora strain ASF502.</title>
        <authorList>
            <person name="Miyake S."/>
            <person name="Soh M."/>
            <person name="Seedorf H."/>
        </authorList>
    </citation>
    <scope>NUCLEOTIDE SEQUENCE [LARGE SCALE GENOMIC DNA]</scope>
    <source>
        <strain evidence="11">DSM 106076</strain>
    </source>
</reference>
<organism evidence="11 12">
    <name type="scientific">Schaedlerella arabinosiphila</name>
    <dbReference type="NCBI Taxonomy" id="2044587"/>
    <lineage>
        <taxon>Bacteria</taxon>
        <taxon>Bacillati</taxon>
        <taxon>Bacillota</taxon>
        <taxon>Clostridia</taxon>
        <taxon>Lachnospirales</taxon>
        <taxon>Lachnospiraceae</taxon>
        <taxon>Schaedlerella</taxon>
    </lineage>
</organism>
<dbReference type="GO" id="GO:0046872">
    <property type="term" value="F:metal ion binding"/>
    <property type="evidence" value="ECO:0007669"/>
    <property type="project" value="UniProtKB-KW"/>
</dbReference>
<evidence type="ECO:0000256" key="1">
    <source>
        <dbReference type="ARBA" id="ARBA00012493"/>
    </source>
</evidence>
<evidence type="ECO:0000256" key="6">
    <source>
        <dbReference type="ARBA" id="ARBA00022918"/>
    </source>
</evidence>
<keyword evidence="6 11" id="KW-0695">RNA-directed DNA polymerase</keyword>
<evidence type="ECO:0000256" key="8">
    <source>
        <dbReference type="ARBA" id="ARBA00034120"/>
    </source>
</evidence>
<dbReference type="PRINTS" id="PR00866">
    <property type="entry name" value="RNADNAPOLMS"/>
</dbReference>
<dbReference type="InterPro" id="IPR000123">
    <property type="entry name" value="Reverse_transcriptase_msDNA"/>
</dbReference>
<dbReference type="SUPFAM" id="SSF56672">
    <property type="entry name" value="DNA/RNA polymerases"/>
    <property type="match status" value="1"/>
</dbReference>
<dbReference type="CDD" id="cd03487">
    <property type="entry name" value="RT_Bac_retron_II"/>
    <property type="match status" value="1"/>
</dbReference>
<evidence type="ECO:0000313" key="12">
    <source>
        <dbReference type="Proteomes" id="UP000274920"/>
    </source>
</evidence>
<evidence type="ECO:0000313" key="11">
    <source>
        <dbReference type="EMBL" id="RRK30774.1"/>
    </source>
</evidence>
<comment type="catalytic activity">
    <reaction evidence="9">
        <text>DNA(n) + a 2'-deoxyribonucleoside 5'-triphosphate = DNA(n+1) + diphosphate</text>
        <dbReference type="Rhea" id="RHEA:22508"/>
        <dbReference type="Rhea" id="RHEA-COMP:17339"/>
        <dbReference type="Rhea" id="RHEA-COMP:17340"/>
        <dbReference type="ChEBI" id="CHEBI:33019"/>
        <dbReference type="ChEBI" id="CHEBI:61560"/>
        <dbReference type="ChEBI" id="CHEBI:173112"/>
        <dbReference type="EC" id="2.7.7.49"/>
    </reaction>
</comment>
<dbReference type="Pfam" id="PF00078">
    <property type="entry name" value="RVT_1"/>
    <property type="match status" value="1"/>
</dbReference>
<dbReference type="AlphaFoldDB" id="A0A426DDH2"/>
<dbReference type="PROSITE" id="PS50878">
    <property type="entry name" value="RT_POL"/>
    <property type="match status" value="1"/>
</dbReference>
<dbReference type="InterPro" id="IPR043502">
    <property type="entry name" value="DNA/RNA_pol_sf"/>
</dbReference>
<evidence type="ECO:0000256" key="2">
    <source>
        <dbReference type="ARBA" id="ARBA00022679"/>
    </source>
</evidence>
<accession>A0A426DDH2</accession>
<keyword evidence="5" id="KW-0460">Magnesium</keyword>
<feature type="domain" description="Reverse transcriptase" evidence="10">
    <location>
        <begin position="36"/>
        <end position="247"/>
    </location>
</feature>
<comment type="caution">
    <text evidence="11">The sequence shown here is derived from an EMBL/GenBank/DDBJ whole genome shotgun (WGS) entry which is preliminary data.</text>
</comment>
<gene>
    <name evidence="11" type="ORF">EBB54_04815</name>
</gene>
<keyword evidence="2" id="KW-0808">Transferase</keyword>
<proteinExistence type="inferred from homology"/>
<dbReference type="EMBL" id="RHJS01000002">
    <property type="protein sequence ID" value="RRK30774.1"/>
    <property type="molecule type" value="Genomic_DNA"/>
</dbReference>
<evidence type="ECO:0000256" key="3">
    <source>
        <dbReference type="ARBA" id="ARBA00022695"/>
    </source>
</evidence>
<keyword evidence="4" id="KW-0479">Metal-binding</keyword>
<evidence type="ECO:0000256" key="4">
    <source>
        <dbReference type="ARBA" id="ARBA00022723"/>
    </source>
</evidence>
<evidence type="ECO:0000256" key="7">
    <source>
        <dbReference type="ARBA" id="ARBA00023118"/>
    </source>
</evidence>
<comment type="similarity">
    <text evidence="8">Belongs to the bacterial reverse transcriptase family.</text>
</comment>
<dbReference type="InterPro" id="IPR000477">
    <property type="entry name" value="RT_dom"/>
</dbReference>